<dbReference type="AlphaFoldDB" id="A0AA39UMN2"/>
<organism evidence="2 3">
    <name type="scientific">Armillaria novae-zelandiae</name>
    <dbReference type="NCBI Taxonomy" id="153914"/>
    <lineage>
        <taxon>Eukaryota</taxon>
        <taxon>Fungi</taxon>
        <taxon>Dikarya</taxon>
        <taxon>Basidiomycota</taxon>
        <taxon>Agaricomycotina</taxon>
        <taxon>Agaricomycetes</taxon>
        <taxon>Agaricomycetidae</taxon>
        <taxon>Agaricales</taxon>
        <taxon>Marasmiineae</taxon>
        <taxon>Physalacriaceae</taxon>
        <taxon>Armillaria</taxon>
    </lineage>
</organism>
<proteinExistence type="predicted"/>
<dbReference type="Proteomes" id="UP001175227">
    <property type="component" value="Unassembled WGS sequence"/>
</dbReference>
<protein>
    <submittedName>
        <fullName evidence="2">Uncharacterized protein</fullName>
    </submittedName>
</protein>
<gene>
    <name evidence="2" type="ORF">IW261DRAFT_875889</name>
</gene>
<reference evidence="2" key="1">
    <citation type="submission" date="2023-06" db="EMBL/GenBank/DDBJ databases">
        <authorList>
            <consortium name="Lawrence Berkeley National Laboratory"/>
            <person name="Ahrendt S."/>
            <person name="Sahu N."/>
            <person name="Indic B."/>
            <person name="Wong-Bajracharya J."/>
            <person name="Merenyi Z."/>
            <person name="Ke H.-M."/>
            <person name="Monk M."/>
            <person name="Kocsube S."/>
            <person name="Drula E."/>
            <person name="Lipzen A."/>
            <person name="Balint B."/>
            <person name="Henrissat B."/>
            <person name="Andreopoulos B."/>
            <person name="Martin F.M."/>
            <person name="Harder C.B."/>
            <person name="Rigling D."/>
            <person name="Ford K.L."/>
            <person name="Foster G.D."/>
            <person name="Pangilinan J."/>
            <person name="Papanicolaou A."/>
            <person name="Barry K."/>
            <person name="LaButti K."/>
            <person name="Viragh M."/>
            <person name="Koriabine M."/>
            <person name="Yan M."/>
            <person name="Riley R."/>
            <person name="Champramary S."/>
            <person name="Plett K.L."/>
            <person name="Tsai I.J."/>
            <person name="Slot J."/>
            <person name="Sipos G."/>
            <person name="Plett J."/>
            <person name="Nagy L.G."/>
            <person name="Grigoriev I.V."/>
        </authorList>
    </citation>
    <scope>NUCLEOTIDE SEQUENCE</scope>
    <source>
        <strain evidence="2">ICMP 16352</strain>
    </source>
</reference>
<keyword evidence="1" id="KW-1133">Transmembrane helix</keyword>
<name>A0AA39UMN2_9AGAR</name>
<evidence type="ECO:0000256" key="1">
    <source>
        <dbReference type="SAM" id="Phobius"/>
    </source>
</evidence>
<comment type="caution">
    <text evidence="2">The sequence shown here is derived from an EMBL/GenBank/DDBJ whole genome shotgun (WGS) entry which is preliminary data.</text>
</comment>
<keyword evidence="3" id="KW-1185">Reference proteome</keyword>
<accession>A0AA39UMN2</accession>
<feature type="transmembrane region" description="Helical" evidence="1">
    <location>
        <begin position="91"/>
        <end position="111"/>
    </location>
</feature>
<evidence type="ECO:0000313" key="3">
    <source>
        <dbReference type="Proteomes" id="UP001175227"/>
    </source>
</evidence>
<keyword evidence="1" id="KW-0812">Transmembrane</keyword>
<dbReference type="EMBL" id="JAUEPR010000005">
    <property type="protein sequence ID" value="KAK0485055.1"/>
    <property type="molecule type" value="Genomic_DNA"/>
</dbReference>
<evidence type="ECO:0000313" key="2">
    <source>
        <dbReference type="EMBL" id="KAK0485055.1"/>
    </source>
</evidence>
<sequence length="277" mass="32038">MRTSSTTTTSCRARSSILKHDSLTPSLHGMTPHFTQLSKWPSIPQKIGEFSILVVHAAFTSSEKHFVVFKATAHVHWVPRNRYNSHSAEHLFYHLGYVVTLFFLINCGKILPSELMEKHWGMIKECCIHLAVLSVRNASTPSALERGNPAIIVWSSPSCQLGIALYCSGRWSGTPPWSLRYIIREIGAPGRDNDYFYLRFRSIVFVFLDGCQARSFSFIWNNNNVIEKRCRCDESKNNTMFLFFYQYHPGWQFMEILQYLHPNHESELEEGIDFDDF</sequence>
<keyword evidence="1" id="KW-0472">Membrane</keyword>